<evidence type="ECO:0000256" key="1">
    <source>
        <dbReference type="SAM" id="MobiDB-lite"/>
    </source>
</evidence>
<evidence type="ECO:0000259" key="3">
    <source>
        <dbReference type="Pfam" id="PF20469"/>
    </source>
</evidence>
<dbReference type="InterPro" id="IPR041685">
    <property type="entry name" value="AAA_GajA/Old/RecF-like"/>
</dbReference>
<evidence type="ECO:0000313" key="4">
    <source>
        <dbReference type="EMBL" id="MCO6026152.1"/>
    </source>
</evidence>
<feature type="region of interest" description="Disordered" evidence="1">
    <location>
        <begin position="83"/>
        <end position="115"/>
    </location>
</feature>
<reference evidence="4 5" key="1">
    <citation type="submission" date="2022-06" db="EMBL/GenBank/DDBJ databases">
        <title>A taxonomic note on the genus Prevotella: Description of four novel genera and emended description of the genera Hallella and Xylanibacter.</title>
        <authorList>
            <person name="Hitch T.C.A."/>
        </authorList>
    </citation>
    <scope>NUCLEOTIDE SEQUENCE [LARGE SCALE GENOMIC DNA]</scope>
    <source>
        <strain evidence="4 5">DSM 100619</strain>
    </source>
</reference>
<dbReference type="CDD" id="cd01026">
    <property type="entry name" value="TOPRIM_OLD"/>
    <property type="match status" value="1"/>
</dbReference>
<organism evidence="4 5">
    <name type="scientific">Segatella cerevisiae</name>
    <dbReference type="NCBI Taxonomy" id="2053716"/>
    <lineage>
        <taxon>Bacteria</taxon>
        <taxon>Pseudomonadati</taxon>
        <taxon>Bacteroidota</taxon>
        <taxon>Bacteroidia</taxon>
        <taxon>Bacteroidales</taxon>
        <taxon>Prevotellaceae</taxon>
        <taxon>Segatella</taxon>
    </lineage>
</organism>
<accession>A0ABT1BYJ3</accession>
<sequence length="557" mass="64245">MKDAQTSSDLFHIIEKKYIRKYGYNIYGGPPELQRQAASADLRKIDFQFVGALRDVEQSMFSGHNDLLKDVLTYFLDYDLSPDKKKDDKGENNQNGDEAKEKEKNKSEKDKREKEFAEESKKVIEKVLDRIKDGTESITQYANDTGAILKGSKIKFDGEISESQLLQILQLLVESDELGYSLPVSQNGLGYNNLIYISLLLSKMQSSTSMDFMGENNVRSFPILAIEEPEAHLHPELQYQFLEFIRKNQSDGHVRQIFITTHSSSLAAKIKLDEFTCLYKDKNGIVTAYYPRAVFADDNMSRNYIQRYLDATRADMLFAGGIIFVEGMAEQILLPAFAKRLNLYEKWMKKQIVVVNIGGRYFENFLKLYDGRQKGTLPIKVACITDRDPVRKLKNSAQNAKWKSCWPIEYDADSEHYDYKNHSEDRVDEFKEHKNIRYFSQDSKGKTLEYEIARKNSHNANIIVDSLENKVELTTMINSKTLSETLEACNDSDLIELYRDDSIWKEKDDRRQGVIASRYMESVSKGINALELSENLEQNSNINVPDYIEEAIKWVLN</sequence>
<feature type="domain" description="Endonuclease GajA/Old nuclease/RecF-like AAA" evidence="2">
    <location>
        <begin position="25"/>
        <end position="267"/>
    </location>
</feature>
<proteinExistence type="predicted"/>
<evidence type="ECO:0000313" key="5">
    <source>
        <dbReference type="Proteomes" id="UP001204015"/>
    </source>
</evidence>
<feature type="domain" description="OLD protein-like TOPRIM" evidence="3">
    <location>
        <begin position="317"/>
        <end position="388"/>
    </location>
</feature>
<dbReference type="EMBL" id="JAMXLY010000041">
    <property type="protein sequence ID" value="MCO6026152.1"/>
    <property type="molecule type" value="Genomic_DNA"/>
</dbReference>
<dbReference type="Gene3D" id="3.40.50.300">
    <property type="entry name" value="P-loop containing nucleotide triphosphate hydrolases"/>
    <property type="match status" value="1"/>
</dbReference>
<dbReference type="CDD" id="cd00267">
    <property type="entry name" value="ABC_ATPase"/>
    <property type="match status" value="1"/>
</dbReference>
<dbReference type="PANTHER" id="PTHR43581:SF4">
    <property type="entry name" value="ATP_GTP PHOSPHATASE"/>
    <property type="match status" value="1"/>
</dbReference>
<dbReference type="SUPFAM" id="SSF52540">
    <property type="entry name" value="P-loop containing nucleoside triphosphate hydrolases"/>
    <property type="match status" value="1"/>
</dbReference>
<comment type="caution">
    <text evidence="4">The sequence shown here is derived from an EMBL/GenBank/DDBJ whole genome shotgun (WGS) entry which is preliminary data.</text>
</comment>
<dbReference type="InterPro" id="IPR027417">
    <property type="entry name" value="P-loop_NTPase"/>
</dbReference>
<keyword evidence="5" id="KW-1185">Reference proteome</keyword>
<dbReference type="PANTHER" id="PTHR43581">
    <property type="entry name" value="ATP/GTP PHOSPHATASE"/>
    <property type="match status" value="1"/>
</dbReference>
<evidence type="ECO:0000259" key="2">
    <source>
        <dbReference type="Pfam" id="PF13175"/>
    </source>
</evidence>
<dbReference type="InterPro" id="IPR034139">
    <property type="entry name" value="TOPRIM_OLD"/>
</dbReference>
<name>A0ABT1BYJ3_9BACT</name>
<dbReference type="InterPro" id="IPR051396">
    <property type="entry name" value="Bact_Antivir_Def_Nuclease"/>
</dbReference>
<dbReference type="Pfam" id="PF13175">
    <property type="entry name" value="AAA_15"/>
    <property type="match status" value="1"/>
</dbReference>
<dbReference type="Proteomes" id="UP001204015">
    <property type="component" value="Unassembled WGS sequence"/>
</dbReference>
<gene>
    <name evidence="4" type="ORF">NG821_09925</name>
</gene>
<protein>
    <submittedName>
        <fullName evidence="4">AAA family ATPase</fullName>
    </submittedName>
</protein>
<dbReference type="Pfam" id="PF20469">
    <property type="entry name" value="OLD-like_TOPRIM"/>
    <property type="match status" value="1"/>
</dbReference>